<proteinExistence type="predicted"/>
<dbReference type="RefSeq" id="WP_073123171.1">
    <property type="nucleotide sequence ID" value="NZ_FRAA01000005.1"/>
</dbReference>
<dbReference type="InterPro" id="IPR023214">
    <property type="entry name" value="HAD_sf"/>
</dbReference>
<dbReference type="PANTHER" id="PTHR18901:SF38">
    <property type="entry name" value="PSEUDOURIDINE-5'-PHOSPHATASE"/>
    <property type="match status" value="1"/>
</dbReference>
<evidence type="ECO:0000313" key="2">
    <source>
        <dbReference type="Proteomes" id="UP000184474"/>
    </source>
</evidence>
<dbReference type="InterPro" id="IPR023198">
    <property type="entry name" value="PGP-like_dom2"/>
</dbReference>
<organism evidence="1 2">
    <name type="scientific">Reichenbachiella agariperforans</name>
    <dbReference type="NCBI Taxonomy" id="156994"/>
    <lineage>
        <taxon>Bacteria</taxon>
        <taxon>Pseudomonadati</taxon>
        <taxon>Bacteroidota</taxon>
        <taxon>Cytophagia</taxon>
        <taxon>Cytophagales</taxon>
        <taxon>Reichenbachiellaceae</taxon>
        <taxon>Reichenbachiella</taxon>
    </lineage>
</organism>
<keyword evidence="2" id="KW-1185">Reference proteome</keyword>
<evidence type="ECO:0000313" key="1">
    <source>
        <dbReference type="EMBL" id="SHK46674.1"/>
    </source>
</evidence>
<accession>A0A1M6SPI9</accession>
<dbReference type="PANTHER" id="PTHR18901">
    <property type="entry name" value="2-DEOXYGLUCOSE-6-PHOSPHATE PHOSPHATASE 2"/>
    <property type="match status" value="1"/>
</dbReference>
<dbReference type="NCBIfam" id="TIGR01509">
    <property type="entry name" value="HAD-SF-IA-v3"/>
    <property type="match status" value="1"/>
</dbReference>
<gene>
    <name evidence="1" type="ORF">SAMN04488028_105100</name>
</gene>
<protein>
    <submittedName>
        <fullName evidence="1">Haloacid dehalogenase superfamily, subfamily IA, variant 3 with third motif having DD or ED/haloacid dehalogenase superfamily, subfamily IA, variant 1 with third motif having Dx(3-4)D or Dx(3-4)E</fullName>
    </submittedName>
</protein>
<dbReference type="STRING" id="156994.SAMN04488028_105100"/>
<dbReference type="SFLD" id="SFLDG01135">
    <property type="entry name" value="C1.5.6:_HAD__Beta-PGM__Phospha"/>
    <property type="match status" value="1"/>
</dbReference>
<sequence>MSKIDFEGIDAVIFDMDGVIIDSEPVSRYVVDQMMFDRGYRVEPELHDEFVGRKTSVKWKYFVERFALNDDVETLTKTSDEQYLMYIQEEEMEPLHGLRYLLSHLEKLNKKMIVASSATGHNIRLVLDKFGISNYFQDYVSSDDVKQAKPNPDIFLLAAQKLAVDPHKCLVIEDSNSGILAANAAGMASIGFKNPNSGNQDLHMAVTVVDSLEEIIDLV</sequence>
<dbReference type="InterPro" id="IPR036412">
    <property type="entry name" value="HAD-like_sf"/>
</dbReference>
<dbReference type="NCBIfam" id="TIGR01549">
    <property type="entry name" value="HAD-SF-IA-v1"/>
    <property type="match status" value="1"/>
</dbReference>
<dbReference type="SUPFAM" id="SSF56784">
    <property type="entry name" value="HAD-like"/>
    <property type="match status" value="1"/>
</dbReference>
<dbReference type="InterPro" id="IPR006439">
    <property type="entry name" value="HAD-SF_hydro_IA"/>
</dbReference>
<reference evidence="2" key="1">
    <citation type="submission" date="2016-11" db="EMBL/GenBank/DDBJ databases">
        <authorList>
            <person name="Varghese N."/>
            <person name="Submissions S."/>
        </authorList>
    </citation>
    <scope>NUCLEOTIDE SEQUENCE [LARGE SCALE GENOMIC DNA]</scope>
    <source>
        <strain evidence="2">DSM 26134</strain>
    </source>
</reference>
<dbReference type="PRINTS" id="PR00413">
    <property type="entry name" value="HADHALOGNASE"/>
</dbReference>
<name>A0A1M6SPI9_REIAG</name>
<dbReference type="EMBL" id="FRAA01000005">
    <property type="protein sequence ID" value="SHK46674.1"/>
    <property type="molecule type" value="Genomic_DNA"/>
</dbReference>
<dbReference type="Pfam" id="PF00702">
    <property type="entry name" value="Hydrolase"/>
    <property type="match status" value="1"/>
</dbReference>
<dbReference type="SFLD" id="SFLDS00003">
    <property type="entry name" value="Haloacid_Dehalogenase"/>
    <property type="match status" value="1"/>
</dbReference>
<dbReference type="AlphaFoldDB" id="A0A1M6SPI9"/>
<dbReference type="SFLD" id="SFLDG01129">
    <property type="entry name" value="C1.5:_HAD__Beta-PGM__Phosphata"/>
    <property type="match status" value="1"/>
</dbReference>
<dbReference type="Gene3D" id="3.40.50.1000">
    <property type="entry name" value="HAD superfamily/HAD-like"/>
    <property type="match status" value="1"/>
</dbReference>
<dbReference type="Proteomes" id="UP000184474">
    <property type="component" value="Unassembled WGS sequence"/>
</dbReference>
<dbReference type="Gene3D" id="1.10.150.240">
    <property type="entry name" value="Putative phosphatase, domain 2"/>
    <property type="match status" value="1"/>
</dbReference>